<dbReference type="CDD" id="cd07185">
    <property type="entry name" value="OmpA_C-like"/>
    <property type="match status" value="1"/>
</dbReference>
<feature type="region of interest" description="Disordered" evidence="2">
    <location>
        <begin position="31"/>
        <end position="119"/>
    </location>
</feature>
<evidence type="ECO:0000256" key="2">
    <source>
        <dbReference type="SAM" id="MobiDB-lite"/>
    </source>
</evidence>
<keyword evidence="1" id="KW-0472">Membrane</keyword>
<dbReference type="SUPFAM" id="SSF103088">
    <property type="entry name" value="OmpA-like"/>
    <property type="match status" value="1"/>
</dbReference>
<dbReference type="PANTHER" id="PTHR30329">
    <property type="entry name" value="STATOR ELEMENT OF FLAGELLAR MOTOR COMPLEX"/>
    <property type="match status" value="1"/>
</dbReference>
<protein>
    <submittedName>
        <fullName evidence="5">OmpA family protein</fullName>
    </submittedName>
</protein>
<dbReference type="AlphaFoldDB" id="A0A7Z0L1S9"/>
<feature type="signal peptide" evidence="3">
    <location>
        <begin position="1"/>
        <end position="26"/>
    </location>
</feature>
<keyword evidence="6" id="KW-1185">Reference proteome</keyword>
<keyword evidence="3" id="KW-0732">Signal</keyword>
<dbReference type="Gene3D" id="3.30.1330.60">
    <property type="entry name" value="OmpA-like domain"/>
    <property type="match status" value="1"/>
</dbReference>
<evidence type="ECO:0000256" key="3">
    <source>
        <dbReference type="SAM" id="SignalP"/>
    </source>
</evidence>
<dbReference type="InterPro" id="IPR050330">
    <property type="entry name" value="Bact_OuterMem_StrucFunc"/>
</dbReference>
<feature type="domain" description="OmpA-like" evidence="4">
    <location>
        <begin position="345"/>
        <end position="465"/>
    </location>
</feature>
<sequence>MSRRNYYTTTALVATLALGFPHVALAQDATADPSAQVDPNAQGAAAGTGADAAATADPSAQVDPNAQGAAAGASADAAVTADPSAQVDPNAQGAAAGTDADAAVTADPSAQVETNPQEGVVADASTDAEPTEVTEGTIGTGGVRTSTQEFDTQIDGSAVVAGEETGASAGTTSTADDGMTRFDQALMLGLGAVAVGSLLNDGSEVVANTGDRVVVNRNGQLVVYKDDNALLFREGSNVRTETFADGSTRTFVARADGGQIVTIRDREGRVLRRTQVATDGTEVRLFDDTIEAQAIDASQLANYARADSILFSTADQAALRTALMSETNPDRRFTVRQIRENEEVRNLVAGIDLDTINFATGSSALRQGDVETLRSVGATLEEILSATPGEVFMIEGHTDAVGDAVSNLTLSDRRAETVALALIENFAIAPENLLVQGYGEQFLKVETQEAELANRRATVRRITPLLQHAAAQ</sequence>
<organism evidence="5 6">
    <name type="scientific">Rhabdonatronobacter sediminivivens</name>
    <dbReference type="NCBI Taxonomy" id="2743469"/>
    <lineage>
        <taxon>Bacteria</taxon>
        <taxon>Pseudomonadati</taxon>
        <taxon>Pseudomonadota</taxon>
        <taxon>Alphaproteobacteria</taxon>
        <taxon>Rhodobacterales</taxon>
        <taxon>Paracoccaceae</taxon>
        <taxon>Rhabdonatronobacter</taxon>
    </lineage>
</organism>
<dbReference type="Pfam" id="PF00691">
    <property type="entry name" value="OmpA"/>
    <property type="match status" value="1"/>
</dbReference>
<accession>A0A7Z0L1S9</accession>
<evidence type="ECO:0000313" key="6">
    <source>
        <dbReference type="Proteomes" id="UP000529417"/>
    </source>
</evidence>
<evidence type="ECO:0000313" key="5">
    <source>
        <dbReference type="EMBL" id="NYS26063.1"/>
    </source>
</evidence>
<feature type="compositionally biased region" description="Low complexity" evidence="2">
    <location>
        <begin position="66"/>
        <end position="107"/>
    </location>
</feature>
<feature type="chain" id="PRO_5031375280" evidence="3">
    <location>
        <begin position="27"/>
        <end position="472"/>
    </location>
</feature>
<name>A0A7Z0L1S9_9RHOB</name>
<dbReference type="InterPro" id="IPR036737">
    <property type="entry name" value="OmpA-like_sf"/>
</dbReference>
<feature type="compositionally biased region" description="Low complexity" evidence="2">
    <location>
        <begin position="43"/>
        <end position="57"/>
    </location>
</feature>
<dbReference type="GO" id="GO:0016020">
    <property type="term" value="C:membrane"/>
    <property type="evidence" value="ECO:0007669"/>
    <property type="project" value="UniProtKB-UniRule"/>
</dbReference>
<dbReference type="RefSeq" id="WP_179906860.1">
    <property type="nucleotide sequence ID" value="NZ_JACBXS010000031.1"/>
</dbReference>
<dbReference type="PROSITE" id="PS51123">
    <property type="entry name" value="OMPA_2"/>
    <property type="match status" value="1"/>
</dbReference>
<gene>
    <name evidence="5" type="ORF">HUK65_13805</name>
</gene>
<reference evidence="5 6" key="1">
    <citation type="journal article" date="2000" name="Arch. Microbiol.">
        <title>Rhodobaca bogoriensis gen. nov. and sp. nov., an alkaliphilic purple nonsulfur bacterium from African Rift Valley soda lakes.</title>
        <authorList>
            <person name="Milford A.D."/>
            <person name="Achenbach L.A."/>
            <person name="Jung D.O."/>
            <person name="Madigan M.T."/>
        </authorList>
    </citation>
    <scope>NUCLEOTIDE SEQUENCE [LARGE SCALE GENOMIC DNA]</scope>
    <source>
        <strain evidence="5 6">2376</strain>
    </source>
</reference>
<dbReference type="PANTHER" id="PTHR30329:SF21">
    <property type="entry name" value="LIPOPROTEIN YIAD-RELATED"/>
    <property type="match status" value="1"/>
</dbReference>
<comment type="caution">
    <text evidence="5">The sequence shown here is derived from an EMBL/GenBank/DDBJ whole genome shotgun (WGS) entry which is preliminary data.</text>
</comment>
<evidence type="ECO:0000256" key="1">
    <source>
        <dbReference type="PROSITE-ProRule" id="PRU00473"/>
    </source>
</evidence>
<dbReference type="InterPro" id="IPR006665">
    <property type="entry name" value="OmpA-like"/>
</dbReference>
<proteinExistence type="predicted"/>
<dbReference type="Proteomes" id="UP000529417">
    <property type="component" value="Unassembled WGS sequence"/>
</dbReference>
<dbReference type="EMBL" id="JACBXS010000031">
    <property type="protein sequence ID" value="NYS26063.1"/>
    <property type="molecule type" value="Genomic_DNA"/>
</dbReference>
<evidence type="ECO:0000259" key="4">
    <source>
        <dbReference type="PROSITE" id="PS51123"/>
    </source>
</evidence>